<sequence>MTDPSPGLRRSGDVVVSHEPPTEEMFARYAVWREYYAPAELEAMREHGATDEWIEENVLDWLERADVWYVLSGTRASLPTMYMDVAANFLVAGQIFAGYLTFVDGEATSGTIFHPEVLLSTRDVLADDNRSALDELARLLGRPASELLPVRYELSDGSGVTGVLDVELSSPLSPA</sequence>
<dbReference type="EMBL" id="CP114040">
    <property type="protein sequence ID" value="WAS95700.1"/>
    <property type="molecule type" value="Genomic_DNA"/>
</dbReference>
<proteinExistence type="predicted"/>
<dbReference type="RefSeq" id="WP_269038046.1">
    <property type="nucleotide sequence ID" value="NZ_CP114040.1"/>
</dbReference>
<name>A0ABY7H8V0_9BACT</name>
<evidence type="ECO:0000313" key="1">
    <source>
        <dbReference type="EMBL" id="WAS95700.1"/>
    </source>
</evidence>
<dbReference type="Proteomes" id="UP001164459">
    <property type="component" value="Chromosome"/>
</dbReference>
<keyword evidence="2" id="KW-1185">Reference proteome</keyword>
<organism evidence="1 2">
    <name type="scientific">Nannocystis punicea</name>
    <dbReference type="NCBI Taxonomy" id="2995304"/>
    <lineage>
        <taxon>Bacteria</taxon>
        <taxon>Pseudomonadati</taxon>
        <taxon>Myxococcota</taxon>
        <taxon>Polyangia</taxon>
        <taxon>Nannocystales</taxon>
        <taxon>Nannocystaceae</taxon>
        <taxon>Nannocystis</taxon>
    </lineage>
</organism>
<gene>
    <name evidence="1" type="ORF">O0S08_06015</name>
</gene>
<reference evidence="1" key="1">
    <citation type="submission" date="2022-11" db="EMBL/GenBank/DDBJ databases">
        <title>Minimal conservation of predation-associated metabolite biosynthetic gene clusters underscores biosynthetic potential of Myxococcota including descriptions for ten novel species: Archangium lansinium sp. nov., Myxococcus landrumus sp. nov., Nannocystis bai.</title>
        <authorList>
            <person name="Ahearne A."/>
            <person name="Stevens C."/>
            <person name="Dowd S."/>
        </authorList>
    </citation>
    <scope>NUCLEOTIDE SEQUENCE</scope>
    <source>
        <strain evidence="1">Fl3</strain>
    </source>
</reference>
<protein>
    <recommendedName>
        <fullName evidence="3">PAS domain-containing protein</fullName>
    </recommendedName>
</protein>
<evidence type="ECO:0000313" key="2">
    <source>
        <dbReference type="Proteomes" id="UP001164459"/>
    </source>
</evidence>
<evidence type="ECO:0008006" key="3">
    <source>
        <dbReference type="Google" id="ProtNLM"/>
    </source>
</evidence>
<accession>A0ABY7H8V0</accession>